<name>A0A3G2KA17_9CAUD</name>
<proteinExistence type="predicted"/>
<dbReference type="EMBL" id="MH834598">
    <property type="protein sequence ID" value="AYN55832.1"/>
    <property type="molecule type" value="Genomic_DNA"/>
</dbReference>
<sequence>MINGFHFLVAVAVVFGFVVVLPWARRRDAADARAEYHLMHGPDSGCIECEDK</sequence>
<keyword evidence="1" id="KW-0472">Membrane</keyword>
<dbReference type="RefSeq" id="YP_010655872.1">
    <property type="nucleotide sequence ID" value="NC_070832.1"/>
</dbReference>
<keyword evidence="1" id="KW-1133">Transmembrane helix</keyword>
<organism evidence="2 3">
    <name type="scientific">Arthrobacter phage Auxilium</name>
    <dbReference type="NCBI Taxonomy" id="2419948"/>
    <lineage>
        <taxon>Viruses</taxon>
        <taxon>Duplodnaviria</taxon>
        <taxon>Heunggongvirae</taxon>
        <taxon>Uroviricota</taxon>
        <taxon>Caudoviricetes</taxon>
        <taxon>Richievirus</taxon>
        <taxon>Richievirus auxilium</taxon>
    </lineage>
</organism>
<feature type="transmembrane region" description="Helical" evidence="1">
    <location>
        <begin position="6"/>
        <end position="24"/>
    </location>
</feature>
<evidence type="ECO:0000313" key="2">
    <source>
        <dbReference type="EMBL" id="AYN55832.1"/>
    </source>
</evidence>
<gene>
    <name evidence="2" type="primary">53</name>
    <name evidence="2" type="ORF">PBI_AUXILIUM_53</name>
</gene>
<dbReference type="Proteomes" id="UP000266910">
    <property type="component" value="Genome"/>
</dbReference>
<keyword evidence="1" id="KW-0812">Transmembrane</keyword>
<dbReference type="GeneID" id="77931744"/>
<keyword evidence="3" id="KW-1185">Reference proteome</keyword>
<evidence type="ECO:0000256" key="1">
    <source>
        <dbReference type="SAM" id="Phobius"/>
    </source>
</evidence>
<protein>
    <submittedName>
        <fullName evidence="2">Oxidoreductase</fullName>
    </submittedName>
</protein>
<accession>A0A3G2KA17</accession>
<reference evidence="2 3" key="1">
    <citation type="submission" date="2018-09" db="EMBL/GenBank/DDBJ databases">
        <authorList>
            <person name="Rimple P.A."/>
            <person name="Stoner T.H."/>
            <person name="Garlena R.A."/>
            <person name="Russell D.A."/>
            <person name="Pope W.H."/>
            <person name="Jacobs-Sera D."/>
            <person name="Hatfull G.F."/>
        </authorList>
    </citation>
    <scope>NUCLEOTIDE SEQUENCE [LARGE SCALE GENOMIC DNA]</scope>
</reference>
<dbReference type="KEGG" id="vg:77931744"/>
<evidence type="ECO:0000313" key="3">
    <source>
        <dbReference type="Proteomes" id="UP000266910"/>
    </source>
</evidence>